<name>A0A0D3HIZ1_9ORYZ</name>
<organism evidence="1">
    <name type="scientific">Oryza barthii</name>
    <dbReference type="NCBI Taxonomy" id="65489"/>
    <lineage>
        <taxon>Eukaryota</taxon>
        <taxon>Viridiplantae</taxon>
        <taxon>Streptophyta</taxon>
        <taxon>Embryophyta</taxon>
        <taxon>Tracheophyta</taxon>
        <taxon>Spermatophyta</taxon>
        <taxon>Magnoliopsida</taxon>
        <taxon>Liliopsida</taxon>
        <taxon>Poales</taxon>
        <taxon>Poaceae</taxon>
        <taxon>BOP clade</taxon>
        <taxon>Oryzoideae</taxon>
        <taxon>Oryzeae</taxon>
        <taxon>Oryzinae</taxon>
        <taxon>Oryza</taxon>
    </lineage>
</organism>
<keyword evidence="2" id="KW-1185">Reference proteome</keyword>
<dbReference type="PaxDb" id="65489-OBART11G05080.1"/>
<dbReference type="Gramene" id="OBART11G05080.1">
    <property type="protein sequence ID" value="OBART11G05080.1"/>
    <property type="gene ID" value="OBART11G05080"/>
</dbReference>
<evidence type="ECO:0000313" key="1">
    <source>
        <dbReference type="EnsemblPlants" id="OBART11G05080.1"/>
    </source>
</evidence>
<reference evidence="1" key="2">
    <citation type="submission" date="2015-03" db="UniProtKB">
        <authorList>
            <consortium name="EnsemblPlants"/>
        </authorList>
    </citation>
    <scope>IDENTIFICATION</scope>
</reference>
<proteinExistence type="predicted"/>
<sequence>MVSRRLAWRCARLSIALHAAAARRRSWRCFCNNGTALDQQQGIVKSLINSKPQTESVVFERR</sequence>
<accession>A0A0D3HIZ1</accession>
<reference evidence="1" key="1">
    <citation type="journal article" date="2009" name="Rice">
        <title>De Novo Next Generation Sequencing of Plant Genomes.</title>
        <authorList>
            <person name="Rounsley S."/>
            <person name="Marri P.R."/>
            <person name="Yu Y."/>
            <person name="He R."/>
            <person name="Sisneros N."/>
            <person name="Goicoechea J.L."/>
            <person name="Lee S.J."/>
            <person name="Angelova A."/>
            <person name="Kudrna D."/>
            <person name="Luo M."/>
            <person name="Affourtit J."/>
            <person name="Desany B."/>
            <person name="Knight J."/>
            <person name="Niazi F."/>
            <person name="Egholm M."/>
            <person name="Wing R.A."/>
        </authorList>
    </citation>
    <scope>NUCLEOTIDE SEQUENCE [LARGE SCALE GENOMIC DNA]</scope>
    <source>
        <strain evidence="1">cv. IRGC 105608</strain>
    </source>
</reference>
<dbReference type="HOGENOM" id="CLU_2907613_0_0_1"/>
<evidence type="ECO:0000313" key="2">
    <source>
        <dbReference type="Proteomes" id="UP000026960"/>
    </source>
</evidence>
<dbReference type="AlphaFoldDB" id="A0A0D3HIZ1"/>
<dbReference type="Proteomes" id="UP000026960">
    <property type="component" value="Chromosome 11"/>
</dbReference>
<dbReference type="EnsemblPlants" id="OBART11G05080.1">
    <property type="protein sequence ID" value="OBART11G05080.1"/>
    <property type="gene ID" value="OBART11G05080"/>
</dbReference>
<protein>
    <submittedName>
        <fullName evidence="1">Uncharacterized protein</fullName>
    </submittedName>
</protein>